<keyword evidence="2" id="KW-1185">Reference proteome</keyword>
<dbReference type="EMBL" id="JAEUBG010004550">
    <property type="protein sequence ID" value="KAH3681202.1"/>
    <property type="molecule type" value="Genomic_DNA"/>
</dbReference>
<name>A0A9P8PZT6_WICPI</name>
<organism evidence="1 2">
    <name type="scientific">Wickerhamomyces pijperi</name>
    <name type="common">Yeast</name>
    <name type="synonym">Pichia pijperi</name>
    <dbReference type="NCBI Taxonomy" id="599730"/>
    <lineage>
        <taxon>Eukaryota</taxon>
        <taxon>Fungi</taxon>
        <taxon>Dikarya</taxon>
        <taxon>Ascomycota</taxon>
        <taxon>Saccharomycotina</taxon>
        <taxon>Saccharomycetes</taxon>
        <taxon>Phaffomycetales</taxon>
        <taxon>Wickerhamomycetaceae</taxon>
        <taxon>Wickerhamomyces</taxon>
    </lineage>
</organism>
<evidence type="ECO:0000313" key="1">
    <source>
        <dbReference type="EMBL" id="KAH3681202.1"/>
    </source>
</evidence>
<evidence type="ECO:0000313" key="2">
    <source>
        <dbReference type="Proteomes" id="UP000774326"/>
    </source>
</evidence>
<dbReference type="Proteomes" id="UP000774326">
    <property type="component" value="Unassembled WGS sequence"/>
</dbReference>
<reference evidence="1" key="1">
    <citation type="journal article" date="2021" name="Open Biol.">
        <title>Shared evolutionary footprints suggest mitochondrial oxidative damage underlies multiple complex I losses in fungi.</title>
        <authorList>
            <person name="Schikora-Tamarit M.A."/>
            <person name="Marcet-Houben M."/>
            <person name="Nosek J."/>
            <person name="Gabaldon T."/>
        </authorList>
    </citation>
    <scope>NUCLEOTIDE SEQUENCE</scope>
    <source>
        <strain evidence="1">CBS2887</strain>
    </source>
</reference>
<dbReference type="AlphaFoldDB" id="A0A9P8PZT6"/>
<gene>
    <name evidence="1" type="ORF">WICPIJ_007837</name>
</gene>
<comment type="caution">
    <text evidence="1">The sequence shown here is derived from an EMBL/GenBank/DDBJ whole genome shotgun (WGS) entry which is preliminary data.</text>
</comment>
<accession>A0A9P8PZT6</accession>
<proteinExistence type="predicted"/>
<dbReference type="OrthoDB" id="10332738at2759"/>
<sequence length="66" mass="7179">MKDSPQPQVPLELGFLKINLDESLSSNQSISDPTMENKALESMITLTPSCSTISSNLCGSVMYSRL</sequence>
<reference evidence="1" key="2">
    <citation type="submission" date="2021-01" db="EMBL/GenBank/DDBJ databases">
        <authorList>
            <person name="Schikora-Tamarit M.A."/>
        </authorList>
    </citation>
    <scope>NUCLEOTIDE SEQUENCE</scope>
    <source>
        <strain evidence="1">CBS2887</strain>
    </source>
</reference>
<protein>
    <submittedName>
        <fullName evidence="1">Uncharacterized protein</fullName>
    </submittedName>
</protein>